<dbReference type="Proteomes" id="UP000218615">
    <property type="component" value="Unassembled WGS sequence"/>
</dbReference>
<protein>
    <submittedName>
        <fullName evidence="1">Uncharacterized protein</fullName>
    </submittedName>
</protein>
<dbReference type="AlphaFoldDB" id="A0A284VMY2"/>
<proteinExistence type="predicted"/>
<organism evidence="1 2">
    <name type="scientific">Candidatus Methanoperedens nitratireducens</name>
    <dbReference type="NCBI Taxonomy" id="1392998"/>
    <lineage>
        <taxon>Archaea</taxon>
        <taxon>Methanobacteriati</taxon>
        <taxon>Methanobacteriota</taxon>
        <taxon>Stenosarchaea group</taxon>
        <taxon>Methanomicrobia</taxon>
        <taxon>Methanosarcinales</taxon>
        <taxon>ANME-2 cluster</taxon>
        <taxon>Candidatus Methanoperedentaceae</taxon>
        <taxon>Candidatus Methanoperedens</taxon>
    </lineage>
</organism>
<evidence type="ECO:0000313" key="2">
    <source>
        <dbReference type="Proteomes" id="UP000218615"/>
    </source>
</evidence>
<keyword evidence="2" id="KW-1185">Reference proteome</keyword>
<gene>
    <name evidence="1" type="ORF">MNV_190002</name>
</gene>
<accession>A0A284VMY2</accession>
<name>A0A284VMY2_9EURY</name>
<evidence type="ECO:0000313" key="1">
    <source>
        <dbReference type="EMBL" id="SNQ60563.1"/>
    </source>
</evidence>
<sequence length="41" mass="4873">MFSAPLWQVISEATETQTQKHKDRNDSLKSWNIGWVLYAHR</sequence>
<dbReference type="EMBL" id="FZMP01000101">
    <property type="protein sequence ID" value="SNQ60563.1"/>
    <property type="molecule type" value="Genomic_DNA"/>
</dbReference>
<reference evidence="2" key="1">
    <citation type="submission" date="2017-06" db="EMBL/GenBank/DDBJ databases">
        <authorList>
            <person name="Cremers G."/>
        </authorList>
    </citation>
    <scope>NUCLEOTIDE SEQUENCE [LARGE SCALE GENOMIC DNA]</scope>
</reference>